<evidence type="ECO:0000256" key="6">
    <source>
        <dbReference type="ARBA" id="ARBA00022737"/>
    </source>
</evidence>
<sequence length="1521" mass="169005">MALDVNEALELGDLGNISIDMGAVKKILQQIVDRQNATVEATAGFGDDIVKLKAQFEERGEVSEKLSSQLTDVMEKVESMGERLRELEGRDLEGLREKMESHEESIRELREKTAGVDPAIAKLELEQSELMSKFTGLENKVSENGDTVRAMKVSWESTIQPTVEELREKVKLLTSRVSCTEEDIEHLRKDITQKYGDSLWVEIRNAVERWEAMKRRAAIRRLGSIFHNHQRAALWGWRQKAEFEGLREGVEIQIKGVKEEIERSVGDDINKVKEVTDELMEKKIDAVEFERRTGDSVRPLETRLNEIEELVRKLESVEDQPPSMSSVGGRESNRSVNSSPREGRLIEFRESLEGVIESVRVIRDEVLPREYATKEMALQCTRDALELHKLCQRLDSTKADRSEMDAAVLETRNSSQRLDASIGGKVELLAAQLREAEEKGRKMEQCLSTTESAVAGQNSALQRMKDTLVKLSDFTQELIDRFVNLGSEAGGSTPRSGANLTYMVRTGGGYEPKEYTTLKVGGEEGGVVRIPGVFDGGEEKDSAIDSGRILYGVLPIPVVAGASLLSTVKPVDLSGHSRYLDPDFFIVRQVEHGHVLECIELHRQGSLFSLEGQRWGRQLADGILEELALYIQIDTFDKGVPHAISDWLEFCGARSGSNRQRNKAMVEELSYIDTQFVFKNSATPFLPDSGLTGMTIVMPVVCRKSCDYGCRNSTVVAYKRGASSGTGFGGIVSYLLGAKSVILTDLPEGLDRLDESCRCNGLREVEEIQVRSCPWGDMQAVEKLPRQRFDVILCCEVLYKQGEEVYEDLMKTIKATAKPGGIVLVVYEYRGSMLEDQYMFDLLFDEYPDGRMEVLEEGEDDDCERRLLFNDVGVGALPMMDVAESMSYRTLAPALSKLSNGKWLFRLSSDGYMMLEATKNVLDGGDSNSLREKLVGLMTDPSMNHLKWGSGITSVLSGNAPKASELRGNTVMVRSLPAALFPDEEYENIFYQLADAVPTHEVARKKAKSLADACKAALKSGIFDPTMIKDKATVSALQLATPANYDEISMNLQKRLAARVGQNAMASTTLPVVAFAMKQGEVGEEVHGKDETTEMGGISLDPSMFSPNILNRSNRLDLAQEFYEETANASPTFGQNEMHLILSWAISCGGDTRTSGCLAGALAGATYCAFSDTDPKMLASVEGNPDAMSQYRYKNPCTLTFDNIPVMSEHSVNTDTVKTGNKGQVHIEGGWPKEVDYSEAQDTAKWRKRLDKDPQFGAAMKSLCGEVEHFIAQNSTIDMFEDYFSGEEVQHQMQTMSTSTVAVFRDQNEEGYGRTVSRISWHPEGGHKFIASYSVMQFQRLDDPIGQSSFIWDVENPNVPVGELLPPSPLICTQYQTRNPDTLAGGAYNGLVFFFDVRQATKPVGKSSFEHSHHDPVYDFVWLQSKTHSKNSVVVRDSSSLGEGECATTSTDGRVLWWDVRNLSEPTDEVILTDGNRENPKQLGGCCLEWQQEAGPTKYLVGTEQGACMALNKKPKKPVEI</sequence>
<keyword evidence="5" id="KW-0493">Microtubule</keyword>
<keyword evidence="10" id="KW-0206">Cytoskeleton</keyword>
<organism evidence="14 15">
    <name type="scientific">Perkinsus chesapeaki</name>
    <name type="common">Clam parasite</name>
    <name type="synonym">Perkinsus andrewsi</name>
    <dbReference type="NCBI Taxonomy" id="330153"/>
    <lineage>
        <taxon>Eukaryota</taxon>
        <taxon>Sar</taxon>
        <taxon>Alveolata</taxon>
        <taxon>Perkinsozoa</taxon>
        <taxon>Perkinsea</taxon>
        <taxon>Perkinsida</taxon>
        <taxon>Perkinsidae</taxon>
        <taxon>Perkinsus</taxon>
    </lineage>
</organism>
<dbReference type="Gene3D" id="3.40.50.150">
    <property type="entry name" value="Vaccinia Virus protein VP39"/>
    <property type="match status" value="1"/>
</dbReference>
<dbReference type="PANTHER" id="PTHR12442:SF7">
    <property type="entry name" value="DYNEIN AXONEMAL INTERMEDIATE CHAIN 2"/>
    <property type="match status" value="1"/>
</dbReference>
<evidence type="ECO:0000256" key="4">
    <source>
        <dbReference type="ARBA" id="ARBA00022574"/>
    </source>
</evidence>
<keyword evidence="7" id="KW-0243">Dynein</keyword>
<dbReference type="InterPro" id="IPR019410">
    <property type="entry name" value="Methyltransf_16"/>
</dbReference>
<gene>
    <name evidence="14" type="primary">DNAI2</name>
    <name evidence="14" type="ORF">FOL47_004394</name>
</gene>
<dbReference type="OrthoDB" id="366230at2759"/>
<dbReference type="GO" id="GO:0036158">
    <property type="term" value="P:outer dynein arm assembly"/>
    <property type="evidence" value="ECO:0007669"/>
    <property type="project" value="TreeGrafter"/>
</dbReference>
<keyword evidence="8" id="KW-0969">Cilium</keyword>
<keyword evidence="11" id="KW-0966">Cell projection</keyword>
<evidence type="ECO:0000256" key="10">
    <source>
        <dbReference type="ARBA" id="ARBA00023212"/>
    </source>
</evidence>
<feature type="non-terminal residue" evidence="14">
    <location>
        <position position="1521"/>
    </location>
</feature>
<evidence type="ECO:0000256" key="9">
    <source>
        <dbReference type="ARBA" id="ARBA00023175"/>
    </source>
</evidence>
<comment type="similarity">
    <text evidence="2">Belongs to the dynein intermediate chain family.</text>
</comment>
<dbReference type="InterPro" id="IPR036705">
    <property type="entry name" value="Ribosyl_crysJ1_sf"/>
</dbReference>
<dbReference type="SUPFAM" id="SSF50978">
    <property type="entry name" value="WD40 repeat-like"/>
    <property type="match status" value="1"/>
</dbReference>
<feature type="coiled-coil region" evidence="12">
    <location>
        <begin position="70"/>
        <end position="183"/>
    </location>
</feature>
<dbReference type="Gene3D" id="1.10.4080.10">
    <property type="entry name" value="ADP-ribosylation/Crystallin J1"/>
    <property type="match status" value="1"/>
</dbReference>
<dbReference type="GO" id="GO:0005874">
    <property type="term" value="C:microtubule"/>
    <property type="evidence" value="ECO:0007669"/>
    <property type="project" value="UniProtKB-KW"/>
</dbReference>
<keyword evidence="6" id="KW-0677">Repeat</keyword>
<dbReference type="InterPro" id="IPR015943">
    <property type="entry name" value="WD40/YVTN_repeat-like_dom_sf"/>
</dbReference>
<evidence type="ECO:0000256" key="8">
    <source>
        <dbReference type="ARBA" id="ARBA00023069"/>
    </source>
</evidence>
<evidence type="ECO:0000256" key="2">
    <source>
        <dbReference type="ARBA" id="ARBA00011059"/>
    </source>
</evidence>
<dbReference type="GO" id="GO:0036157">
    <property type="term" value="C:outer dynein arm"/>
    <property type="evidence" value="ECO:0007669"/>
    <property type="project" value="TreeGrafter"/>
</dbReference>
<reference evidence="14 15" key="1">
    <citation type="submission" date="2020-04" db="EMBL/GenBank/DDBJ databases">
        <title>Perkinsus chesapeaki whole genome sequence.</title>
        <authorList>
            <person name="Bogema D.R."/>
        </authorList>
    </citation>
    <scope>NUCLEOTIDE SEQUENCE [LARGE SCALE GENOMIC DNA]</scope>
    <source>
        <strain evidence="14">ATCC PRA-425</strain>
    </source>
</reference>
<dbReference type="Gene3D" id="1.20.5.340">
    <property type="match status" value="1"/>
</dbReference>
<dbReference type="InterPro" id="IPR029063">
    <property type="entry name" value="SAM-dependent_MTases_sf"/>
</dbReference>
<keyword evidence="3" id="KW-0963">Cytoplasm</keyword>
<dbReference type="Gene3D" id="2.130.10.10">
    <property type="entry name" value="YVTN repeat-like/Quinoprotein amine dehydrogenase"/>
    <property type="match status" value="1"/>
</dbReference>
<dbReference type="Pfam" id="PF10294">
    <property type="entry name" value="Methyltransf_16"/>
    <property type="match status" value="1"/>
</dbReference>
<evidence type="ECO:0000256" key="3">
    <source>
        <dbReference type="ARBA" id="ARBA00022490"/>
    </source>
</evidence>
<dbReference type="SUPFAM" id="SSF53335">
    <property type="entry name" value="S-adenosyl-L-methionine-dependent methyltransferases"/>
    <property type="match status" value="1"/>
</dbReference>
<keyword evidence="9" id="KW-0505">Motor protein</keyword>
<dbReference type="PANTHER" id="PTHR12442">
    <property type="entry name" value="DYNEIN INTERMEDIATE CHAIN"/>
    <property type="match status" value="1"/>
</dbReference>
<keyword evidence="12" id="KW-0175">Coiled coil</keyword>
<dbReference type="GO" id="GO:0045504">
    <property type="term" value="F:dynein heavy chain binding"/>
    <property type="evidence" value="ECO:0007669"/>
    <property type="project" value="TreeGrafter"/>
</dbReference>
<keyword evidence="4" id="KW-0853">WD repeat</keyword>
<accession>A0A7J6MZ88</accession>
<comment type="subcellular location">
    <subcellularLocation>
        <location evidence="1">Cytoplasm</location>
        <location evidence="1">Cytoskeleton</location>
        <location evidence="1">Cilium axoneme</location>
    </subcellularLocation>
</comment>
<name>A0A7J6MZ88_PERCH</name>
<evidence type="ECO:0000256" key="11">
    <source>
        <dbReference type="ARBA" id="ARBA00023273"/>
    </source>
</evidence>
<feature type="region of interest" description="Disordered" evidence="13">
    <location>
        <begin position="315"/>
        <end position="341"/>
    </location>
</feature>
<dbReference type="GO" id="GO:0003341">
    <property type="term" value="P:cilium movement"/>
    <property type="evidence" value="ECO:0007669"/>
    <property type="project" value="TreeGrafter"/>
</dbReference>
<dbReference type="Proteomes" id="UP000591131">
    <property type="component" value="Unassembled WGS sequence"/>
</dbReference>
<evidence type="ECO:0000256" key="7">
    <source>
        <dbReference type="ARBA" id="ARBA00023017"/>
    </source>
</evidence>
<dbReference type="InterPro" id="IPR036322">
    <property type="entry name" value="WD40_repeat_dom_sf"/>
</dbReference>
<evidence type="ECO:0000256" key="13">
    <source>
        <dbReference type="SAM" id="MobiDB-lite"/>
    </source>
</evidence>
<proteinExistence type="inferred from homology"/>
<protein>
    <submittedName>
        <fullName evidence="14">Dynein intermediate chain 2, axonemal</fullName>
    </submittedName>
</protein>
<evidence type="ECO:0000256" key="12">
    <source>
        <dbReference type="SAM" id="Coils"/>
    </source>
</evidence>
<evidence type="ECO:0000256" key="1">
    <source>
        <dbReference type="ARBA" id="ARBA00004430"/>
    </source>
</evidence>
<evidence type="ECO:0000313" key="15">
    <source>
        <dbReference type="Proteomes" id="UP000591131"/>
    </source>
</evidence>
<evidence type="ECO:0000256" key="5">
    <source>
        <dbReference type="ARBA" id="ARBA00022701"/>
    </source>
</evidence>
<dbReference type="GO" id="GO:0045503">
    <property type="term" value="F:dynein light chain binding"/>
    <property type="evidence" value="ECO:0007669"/>
    <property type="project" value="TreeGrafter"/>
</dbReference>
<comment type="caution">
    <text evidence="14">The sequence shown here is derived from an EMBL/GenBank/DDBJ whole genome shotgun (WGS) entry which is preliminary data.</text>
</comment>
<dbReference type="CDD" id="cd02440">
    <property type="entry name" value="AdoMet_MTases"/>
    <property type="match status" value="1"/>
</dbReference>
<evidence type="ECO:0000313" key="14">
    <source>
        <dbReference type="EMBL" id="KAF4676915.1"/>
    </source>
</evidence>
<keyword evidence="15" id="KW-1185">Reference proteome</keyword>
<dbReference type="EMBL" id="JAAPAO010000025">
    <property type="protein sequence ID" value="KAF4676915.1"/>
    <property type="molecule type" value="Genomic_DNA"/>
</dbReference>
<dbReference type="InterPro" id="IPR050687">
    <property type="entry name" value="Dynein_IC"/>
</dbReference>